<dbReference type="CDD" id="cd00586">
    <property type="entry name" value="4HBT"/>
    <property type="match status" value="1"/>
</dbReference>
<dbReference type="PANTHER" id="PTHR31793">
    <property type="entry name" value="4-HYDROXYBENZOYL-COA THIOESTERASE FAMILY MEMBER"/>
    <property type="match status" value="1"/>
</dbReference>
<name>A0ABW8AKH2_9ACTN</name>
<keyword evidence="3" id="KW-1185">Reference proteome</keyword>
<feature type="compositionally biased region" description="Low complexity" evidence="1">
    <location>
        <begin position="155"/>
        <end position="172"/>
    </location>
</feature>
<keyword evidence="2" id="KW-0378">Hydrolase</keyword>
<evidence type="ECO:0000313" key="3">
    <source>
        <dbReference type="Proteomes" id="UP001612915"/>
    </source>
</evidence>
<dbReference type="RefSeq" id="WP_398277436.1">
    <property type="nucleotide sequence ID" value="NZ_JBITLV010000002.1"/>
</dbReference>
<dbReference type="GO" id="GO:0016787">
    <property type="term" value="F:hydrolase activity"/>
    <property type="evidence" value="ECO:0007669"/>
    <property type="project" value="UniProtKB-KW"/>
</dbReference>
<accession>A0ABW8AKH2</accession>
<evidence type="ECO:0000313" key="2">
    <source>
        <dbReference type="EMBL" id="MFI7586873.1"/>
    </source>
</evidence>
<sequence length="172" mass="18967">MPRHRVLTPLRWSDMDVYGHVNNVQFLRIMEEARVIAFNSGGNAAAALPATGLVVARTEIEYLTPLVYRTAPIAVDLWVTRVGAADFDMAYEILDRDASGGGTGAVYARAETMLVAFDLTTQRPRRIDEKDREILAEWADSPVRWKRRRGDRGAARVAGGARSGARSVARPA</sequence>
<dbReference type="PANTHER" id="PTHR31793:SF24">
    <property type="entry name" value="LONG-CHAIN ACYL-COA THIOESTERASE FADM"/>
    <property type="match status" value="1"/>
</dbReference>
<dbReference type="InterPro" id="IPR050563">
    <property type="entry name" value="4-hydroxybenzoyl-CoA_TE"/>
</dbReference>
<dbReference type="InterPro" id="IPR029069">
    <property type="entry name" value="HotDog_dom_sf"/>
</dbReference>
<organism evidence="2 3">
    <name type="scientific">Spongisporangium articulatum</name>
    <dbReference type="NCBI Taxonomy" id="3362603"/>
    <lineage>
        <taxon>Bacteria</taxon>
        <taxon>Bacillati</taxon>
        <taxon>Actinomycetota</taxon>
        <taxon>Actinomycetes</taxon>
        <taxon>Kineosporiales</taxon>
        <taxon>Kineosporiaceae</taxon>
        <taxon>Spongisporangium</taxon>
    </lineage>
</organism>
<dbReference type="EC" id="3.1.2.-" evidence="2"/>
<protein>
    <submittedName>
        <fullName evidence="2">Acyl-CoA thioesterase</fullName>
        <ecNumber evidence="2">3.1.2.-</ecNumber>
    </submittedName>
</protein>
<dbReference type="Gene3D" id="3.10.129.10">
    <property type="entry name" value="Hotdog Thioesterase"/>
    <property type="match status" value="1"/>
</dbReference>
<reference evidence="2 3" key="1">
    <citation type="submission" date="2024-10" db="EMBL/GenBank/DDBJ databases">
        <title>The Natural Products Discovery Center: Release of the First 8490 Sequenced Strains for Exploring Actinobacteria Biosynthetic Diversity.</title>
        <authorList>
            <person name="Kalkreuter E."/>
            <person name="Kautsar S.A."/>
            <person name="Yang D."/>
            <person name="Bader C.D."/>
            <person name="Teijaro C.N."/>
            <person name="Fluegel L."/>
            <person name="Davis C.M."/>
            <person name="Simpson J.R."/>
            <person name="Lauterbach L."/>
            <person name="Steele A.D."/>
            <person name="Gui C."/>
            <person name="Meng S."/>
            <person name="Li G."/>
            <person name="Viehrig K."/>
            <person name="Ye F."/>
            <person name="Su P."/>
            <person name="Kiefer A.F."/>
            <person name="Nichols A."/>
            <person name="Cepeda A.J."/>
            <person name="Yan W."/>
            <person name="Fan B."/>
            <person name="Jiang Y."/>
            <person name="Adhikari A."/>
            <person name="Zheng C.-J."/>
            <person name="Schuster L."/>
            <person name="Cowan T.M."/>
            <person name="Smanski M.J."/>
            <person name="Chevrette M.G."/>
            <person name="De Carvalho L.P.S."/>
            <person name="Shen B."/>
        </authorList>
    </citation>
    <scope>NUCLEOTIDE SEQUENCE [LARGE SCALE GENOMIC DNA]</scope>
    <source>
        <strain evidence="2 3">NPDC049639</strain>
    </source>
</reference>
<evidence type="ECO:0000256" key="1">
    <source>
        <dbReference type="SAM" id="MobiDB-lite"/>
    </source>
</evidence>
<proteinExistence type="predicted"/>
<dbReference type="SUPFAM" id="SSF54637">
    <property type="entry name" value="Thioesterase/thiol ester dehydrase-isomerase"/>
    <property type="match status" value="1"/>
</dbReference>
<comment type="caution">
    <text evidence="2">The sequence shown here is derived from an EMBL/GenBank/DDBJ whole genome shotgun (WGS) entry which is preliminary data.</text>
</comment>
<gene>
    <name evidence="2" type="ORF">ACIB24_07340</name>
</gene>
<dbReference type="Proteomes" id="UP001612915">
    <property type="component" value="Unassembled WGS sequence"/>
</dbReference>
<dbReference type="EMBL" id="JBITLV010000002">
    <property type="protein sequence ID" value="MFI7586873.1"/>
    <property type="molecule type" value="Genomic_DNA"/>
</dbReference>
<dbReference type="Pfam" id="PF13279">
    <property type="entry name" value="4HBT_2"/>
    <property type="match status" value="1"/>
</dbReference>
<feature type="region of interest" description="Disordered" evidence="1">
    <location>
        <begin position="149"/>
        <end position="172"/>
    </location>
</feature>